<feature type="compositionally biased region" description="Basic and acidic residues" evidence="1">
    <location>
        <begin position="113"/>
        <end position="133"/>
    </location>
</feature>
<protein>
    <submittedName>
        <fullName evidence="2">Uncharacterized protein</fullName>
    </submittedName>
</protein>
<dbReference type="Proteomes" id="UP001626550">
    <property type="component" value="Unassembled WGS sequence"/>
</dbReference>
<proteinExistence type="predicted"/>
<feature type="region of interest" description="Disordered" evidence="1">
    <location>
        <begin position="1"/>
        <end position="36"/>
    </location>
</feature>
<name>A0ABD2Q672_9PLAT</name>
<evidence type="ECO:0000313" key="3">
    <source>
        <dbReference type="Proteomes" id="UP001626550"/>
    </source>
</evidence>
<dbReference type="AlphaFoldDB" id="A0ABD2Q672"/>
<evidence type="ECO:0000313" key="2">
    <source>
        <dbReference type="EMBL" id="KAL3315079.1"/>
    </source>
</evidence>
<dbReference type="EMBL" id="JBJKFK010000833">
    <property type="protein sequence ID" value="KAL3315079.1"/>
    <property type="molecule type" value="Genomic_DNA"/>
</dbReference>
<feature type="compositionally biased region" description="Basic and acidic residues" evidence="1">
    <location>
        <begin position="1"/>
        <end position="16"/>
    </location>
</feature>
<evidence type="ECO:0000256" key="1">
    <source>
        <dbReference type="SAM" id="MobiDB-lite"/>
    </source>
</evidence>
<organism evidence="2 3">
    <name type="scientific">Cichlidogyrus casuarinus</name>
    <dbReference type="NCBI Taxonomy" id="1844966"/>
    <lineage>
        <taxon>Eukaryota</taxon>
        <taxon>Metazoa</taxon>
        <taxon>Spiralia</taxon>
        <taxon>Lophotrochozoa</taxon>
        <taxon>Platyhelminthes</taxon>
        <taxon>Monogenea</taxon>
        <taxon>Monopisthocotylea</taxon>
        <taxon>Dactylogyridea</taxon>
        <taxon>Ancyrocephalidae</taxon>
        <taxon>Cichlidogyrus</taxon>
    </lineage>
</organism>
<reference evidence="2 3" key="1">
    <citation type="submission" date="2024-11" db="EMBL/GenBank/DDBJ databases">
        <title>Adaptive evolution of stress response genes in parasites aligns with host niche diversity.</title>
        <authorList>
            <person name="Hahn C."/>
            <person name="Resl P."/>
        </authorList>
    </citation>
    <scope>NUCLEOTIDE SEQUENCE [LARGE SCALE GENOMIC DNA]</scope>
    <source>
        <strain evidence="2">EGGRZ-B1_66</strain>
        <tissue evidence="2">Body</tissue>
    </source>
</reference>
<feature type="compositionally biased region" description="Acidic residues" evidence="1">
    <location>
        <begin position="17"/>
        <end position="36"/>
    </location>
</feature>
<feature type="region of interest" description="Disordered" evidence="1">
    <location>
        <begin position="109"/>
        <end position="133"/>
    </location>
</feature>
<keyword evidence="3" id="KW-1185">Reference proteome</keyword>
<gene>
    <name evidence="2" type="ORF">Ciccas_006292</name>
</gene>
<comment type="caution">
    <text evidence="2">The sequence shown here is derived from an EMBL/GenBank/DDBJ whole genome shotgun (WGS) entry which is preliminary data.</text>
</comment>
<accession>A0ABD2Q672</accession>
<sequence>MSEDRVSEFGFRIHGDLDDDDDDPEEEEDRQENDDLEGLVITIPDGPVVFDPKTGMMRSITDDVSSSLSGFICPQSSKKSPICRGKLNMKSTVPSSDETRSIFAGGMSMQITETEKKPAKKENWLPDKTPEYA</sequence>